<reference evidence="2 3" key="1">
    <citation type="journal article" date="2021" name="Sci. Rep.">
        <title>Genome sequencing of the multicellular alga Astrephomene provides insights into convergent evolution of germ-soma differentiation.</title>
        <authorList>
            <person name="Yamashita S."/>
            <person name="Yamamoto K."/>
            <person name="Matsuzaki R."/>
            <person name="Suzuki S."/>
            <person name="Yamaguchi H."/>
            <person name="Hirooka S."/>
            <person name="Minakuchi Y."/>
            <person name="Miyagishima S."/>
            <person name="Kawachi M."/>
            <person name="Toyoda A."/>
            <person name="Nozaki H."/>
        </authorList>
    </citation>
    <scope>NUCLEOTIDE SEQUENCE [LARGE SCALE GENOMIC DNA]</scope>
    <source>
        <strain evidence="2 3">NIES-4017</strain>
    </source>
</reference>
<evidence type="ECO:0000256" key="1">
    <source>
        <dbReference type="SAM" id="MobiDB-lite"/>
    </source>
</evidence>
<name>A0AAD3DU67_9CHLO</name>
<feature type="region of interest" description="Disordered" evidence="1">
    <location>
        <begin position="1"/>
        <end position="53"/>
    </location>
</feature>
<feature type="compositionally biased region" description="Low complexity" evidence="1">
    <location>
        <begin position="88"/>
        <end position="102"/>
    </location>
</feature>
<organism evidence="2 3">
    <name type="scientific">Astrephomene gubernaculifera</name>
    <dbReference type="NCBI Taxonomy" id="47775"/>
    <lineage>
        <taxon>Eukaryota</taxon>
        <taxon>Viridiplantae</taxon>
        <taxon>Chlorophyta</taxon>
        <taxon>core chlorophytes</taxon>
        <taxon>Chlorophyceae</taxon>
        <taxon>CS clade</taxon>
        <taxon>Chlamydomonadales</taxon>
        <taxon>Astrephomenaceae</taxon>
        <taxon>Astrephomene</taxon>
    </lineage>
</organism>
<accession>A0AAD3DU67</accession>
<keyword evidence="3" id="KW-1185">Reference proteome</keyword>
<dbReference type="Proteomes" id="UP001054857">
    <property type="component" value="Unassembled WGS sequence"/>
</dbReference>
<protein>
    <submittedName>
        <fullName evidence="2">Uncharacterized protein</fullName>
    </submittedName>
</protein>
<dbReference type="EMBL" id="BMAR01000022">
    <property type="protein sequence ID" value="GFR48175.1"/>
    <property type="molecule type" value="Genomic_DNA"/>
</dbReference>
<feature type="compositionally biased region" description="Low complexity" evidence="1">
    <location>
        <begin position="1"/>
        <end position="12"/>
    </location>
</feature>
<dbReference type="AlphaFoldDB" id="A0AAD3DU67"/>
<gene>
    <name evidence="2" type="ORF">Agub_g10023</name>
</gene>
<feature type="non-terminal residue" evidence="2">
    <location>
        <position position="134"/>
    </location>
</feature>
<comment type="caution">
    <text evidence="2">The sequence shown here is derived from an EMBL/GenBank/DDBJ whole genome shotgun (WGS) entry which is preliminary data.</text>
</comment>
<proteinExistence type="predicted"/>
<evidence type="ECO:0000313" key="2">
    <source>
        <dbReference type="EMBL" id="GFR48175.1"/>
    </source>
</evidence>
<sequence length="134" mass="12903">MHGLSQSSSPSDSPDRTNCTTSNRHTSRDGGNGSGLNRTSVGCGAASSAPQAQTRQLAFPELIAKSLGSGGCDAAGSGYDMAPPPPAAAAQSHSPAAPAAAAGDVSGAVQRGLSGVGSGGLRTWPGGLVDVATT</sequence>
<evidence type="ECO:0000313" key="3">
    <source>
        <dbReference type="Proteomes" id="UP001054857"/>
    </source>
</evidence>
<feature type="region of interest" description="Disordered" evidence="1">
    <location>
        <begin position="73"/>
        <end position="134"/>
    </location>
</feature>